<keyword evidence="3" id="KW-1185">Reference proteome</keyword>
<dbReference type="PANTHER" id="PTHR16469:SF27">
    <property type="entry name" value="UBIQUITIN-ASSOCIATED AND SH3 DOMAIN-CONTAINING BA-RELATED"/>
    <property type="match status" value="1"/>
</dbReference>
<feature type="non-terminal residue" evidence="2">
    <location>
        <position position="396"/>
    </location>
</feature>
<dbReference type="InterPro" id="IPR029033">
    <property type="entry name" value="His_PPase_superfam"/>
</dbReference>
<dbReference type="InterPro" id="IPR013078">
    <property type="entry name" value="His_Pase_superF_clade-1"/>
</dbReference>
<dbReference type="CDD" id="cd07067">
    <property type="entry name" value="HP_PGM_like"/>
    <property type="match status" value="1"/>
</dbReference>
<dbReference type="InterPro" id="IPR051710">
    <property type="entry name" value="Phosphatase_SH3-domain"/>
</dbReference>
<sequence length="396" mass="40867">RLSFLHSLTGFIHCCFHEQRSSPQRHRTMTTRRYVIVMRHAQRQDEVEDDWPGAEAARPGGRPWDPPLSSPCGLGQAEAAGANLLEWERRTGARIVSIVSSPFLRCLQTAAAACRHLGLPRMHLSWSLSETLCRLHEPPSGPLPSWMWPRPAPPAATRDGDGGGAGATASSPGGAATVETQAGERTSGEESGEGMKRGGAEASAAPAAAAGAPQGSCMTVEEFLQLLGAVVEGGDGAAGAAAGGKEGLVGAGVAEAGAESGRCRAEEEAARAAEDLEGEQKLPTGSLGHVLKGLRVSLLPPPTDPWVTNTSNNDGRPCSAAPGSSPAARDLSCTAAEEAQQYGDQPQLVDVRHHHQRKASRDSEASGDSGVSAAAPANAGETSHAHTAASTYGIPC</sequence>
<feature type="region of interest" description="Disordered" evidence="1">
    <location>
        <begin position="46"/>
        <end position="66"/>
    </location>
</feature>
<dbReference type="SUPFAM" id="SSF53254">
    <property type="entry name" value="Phosphoglycerate mutase-like"/>
    <property type="match status" value="1"/>
</dbReference>
<dbReference type="AlphaFoldDB" id="A0AAD3HHB0"/>
<accession>A0AAD3HHB0</accession>
<gene>
    <name evidence="2" type="ORF">Agub_g1176</name>
</gene>
<feature type="region of interest" description="Disordered" evidence="1">
    <location>
        <begin position="300"/>
        <end position="396"/>
    </location>
</feature>
<dbReference type="PANTHER" id="PTHR16469">
    <property type="entry name" value="UBIQUITIN-ASSOCIATED AND SH3 DOMAIN-CONTAINING BA-RELATED"/>
    <property type="match status" value="1"/>
</dbReference>
<reference evidence="2 3" key="1">
    <citation type="journal article" date="2021" name="Sci. Rep.">
        <title>Genome sequencing of the multicellular alga Astrephomene provides insights into convergent evolution of germ-soma differentiation.</title>
        <authorList>
            <person name="Yamashita S."/>
            <person name="Yamamoto K."/>
            <person name="Matsuzaki R."/>
            <person name="Suzuki S."/>
            <person name="Yamaguchi H."/>
            <person name="Hirooka S."/>
            <person name="Minakuchi Y."/>
            <person name="Miyagishima S."/>
            <person name="Kawachi M."/>
            <person name="Toyoda A."/>
            <person name="Nozaki H."/>
        </authorList>
    </citation>
    <scope>NUCLEOTIDE SEQUENCE [LARGE SCALE GENOMIC DNA]</scope>
    <source>
        <strain evidence="2 3">NIES-4017</strain>
    </source>
</reference>
<comment type="caution">
    <text evidence="2">The sequence shown here is derived from an EMBL/GenBank/DDBJ whole genome shotgun (WGS) entry which is preliminary data.</text>
</comment>
<evidence type="ECO:0000313" key="2">
    <source>
        <dbReference type="EMBL" id="GFR40596.1"/>
    </source>
</evidence>
<name>A0AAD3HHB0_9CHLO</name>
<dbReference type="EMBL" id="BMAR01000001">
    <property type="protein sequence ID" value="GFR40596.1"/>
    <property type="molecule type" value="Genomic_DNA"/>
</dbReference>
<dbReference type="Proteomes" id="UP001054857">
    <property type="component" value="Unassembled WGS sequence"/>
</dbReference>
<dbReference type="Gene3D" id="3.40.50.1240">
    <property type="entry name" value="Phosphoglycerate mutase-like"/>
    <property type="match status" value="1"/>
</dbReference>
<protein>
    <submittedName>
        <fullName evidence="2">Uncharacterized protein</fullName>
    </submittedName>
</protein>
<feature type="region of interest" description="Disordered" evidence="1">
    <location>
        <begin position="141"/>
        <end position="207"/>
    </location>
</feature>
<evidence type="ECO:0000313" key="3">
    <source>
        <dbReference type="Proteomes" id="UP001054857"/>
    </source>
</evidence>
<proteinExistence type="predicted"/>
<dbReference type="Pfam" id="PF00300">
    <property type="entry name" value="His_Phos_1"/>
    <property type="match status" value="1"/>
</dbReference>
<organism evidence="2 3">
    <name type="scientific">Astrephomene gubernaculifera</name>
    <dbReference type="NCBI Taxonomy" id="47775"/>
    <lineage>
        <taxon>Eukaryota</taxon>
        <taxon>Viridiplantae</taxon>
        <taxon>Chlorophyta</taxon>
        <taxon>core chlorophytes</taxon>
        <taxon>Chlorophyceae</taxon>
        <taxon>CS clade</taxon>
        <taxon>Chlamydomonadales</taxon>
        <taxon>Astrephomenaceae</taxon>
        <taxon>Astrephomene</taxon>
    </lineage>
</organism>
<feature type="compositionally biased region" description="Low complexity" evidence="1">
    <location>
        <begin position="317"/>
        <end position="328"/>
    </location>
</feature>
<evidence type="ECO:0000256" key="1">
    <source>
        <dbReference type="SAM" id="MobiDB-lite"/>
    </source>
</evidence>
<feature type="compositionally biased region" description="Low complexity" evidence="1">
    <location>
        <begin position="167"/>
        <end position="176"/>
    </location>
</feature>
<feature type="non-terminal residue" evidence="2">
    <location>
        <position position="1"/>
    </location>
</feature>